<gene>
    <name evidence="1" type="ORF">AYBTSS11_LOCUS24879</name>
</gene>
<protein>
    <submittedName>
        <fullName evidence="1">Uncharacterized protein</fullName>
    </submittedName>
</protein>
<name>A0AA86SU90_9FABA</name>
<organism evidence="1 2">
    <name type="scientific">Sphenostylis stenocarpa</name>
    <dbReference type="NCBI Taxonomy" id="92480"/>
    <lineage>
        <taxon>Eukaryota</taxon>
        <taxon>Viridiplantae</taxon>
        <taxon>Streptophyta</taxon>
        <taxon>Embryophyta</taxon>
        <taxon>Tracheophyta</taxon>
        <taxon>Spermatophyta</taxon>
        <taxon>Magnoliopsida</taxon>
        <taxon>eudicotyledons</taxon>
        <taxon>Gunneridae</taxon>
        <taxon>Pentapetalae</taxon>
        <taxon>rosids</taxon>
        <taxon>fabids</taxon>
        <taxon>Fabales</taxon>
        <taxon>Fabaceae</taxon>
        <taxon>Papilionoideae</taxon>
        <taxon>50 kb inversion clade</taxon>
        <taxon>NPAAA clade</taxon>
        <taxon>indigoferoid/millettioid clade</taxon>
        <taxon>Phaseoleae</taxon>
        <taxon>Sphenostylis</taxon>
    </lineage>
</organism>
<evidence type="ECO:0000313" key="2">
    <source>
        <dbReference type="Proteomes" id="UP001189624"/>
    </source>
</evidence>
<accession>A0AA86SU90</accession>
<feature type="non-terminal residue" evidence="1">
    <location>
        <position position="1"/>
    </location>
</feature>
<reference evidence="1" key="1">
    <citation type="submission" date="2023-10" db="EMBL/GenBank/DDBJ databases">
        <authorList>
            <person name="Domelevo Entfellner J.-B."/>
        </authorList>
    </citation>
    <scope>NUCLEOTIDE SEQUENCE</scope>
</reference>
<dbReference type="AlphaFoldDB" id="A0AA86SU90"/>
<dbReference type="Gramene" id="rna-AYBTSS11_LOCUS24879">
    <property type="protein sequence ID" value="CAJ1972822.1"/>
    <property type="gene ID" value="gene-AYBTSS11_LOCUS24879"/>
</dbReference>
<dbReference type="EMBL" id="OY731405">
    <property type="protein sequence ID" value="CAJ1972822.1"/>
    <property type="molecule type" value="Genomic_DNA"/>
</dbReference>
<keyword evidence="2" id="KW-1185">Reference proteome</keyword>
<dbReference type="Proteomes" id="UP001189624">
    <property type="component" value="Chromosome 8"/>
</dbReference>
<sequence>DVLARLKNKISWTKLIESTVCDMPRKHSTVESMGYTTFGIFHNTQMIIPFQDFTAPHTFLHFSHHK</sequence>
<evidence type="ECO:0000313" key="1">
    <source>
        <dbReference type="EMBL" id="CAJ1972822.1"/>
    </source>
</evidence>
<proteinExistence type="predicted"/>